<protein>
    <submittedName>
        <fullName evidence="1">Uncharacterized protein</fullName>
    </submittedName>
</protein>
<organism evidence="1 2">
    <name type="scientific">Portunus trituberculatus</name>
    <name type="common">Swimming crab</name>
    <name type="synonym">Neptunus trituberculatus</name>
    <dbReference type="NCBI Taxonomy" id="210409"/>
    <lineage>
        <taxon>Eukaryota</taxon>
        <taxon>Metazoa</taxon>
        <taxon>Ecdysozoa</taxon>
        <taxon>Arthropoda</taxon>
        <taxon>Crustacea</taxon>
        <taxon>Multicrustacea</taxon>
        <taxon>Malacostraca</taxon>
        <taxon>Eumalacostraca</taxon>
        <taxon>Eucarida</taxon>
        <taxon>Decapoda</taxon>
        <taxon>Pleocyemata</taxon>
        <taxon>Brachyura</taxon>
        <taxon>Eubrachyura</taxon>
        <taxon>Portunoidea</taxon>
        <taxon>Portunidae</taxon>
        <taxon>Portuninae</taxon>
        <taxon>Portunus</taxon>
    </lineage>
</organism>
<proteinExistence type="predicted"/>
<sequence>MLPPSFYPYSIPTSLHLSPISPHSPPHLLRLKSPLSSHAAPPPRPPSCRPTIFPLPSPSCLIFLLFLPSPRLVPRPDWLPHRLLPNNKSFLCCLVSRVLSLGPLTRWTMMDQVRRLGGQRVGR</sequence>
<accession>A0A5B7GUM9</accession>
<dbReference type="Proteomes" id="UP000324222">
    <property type="component" value="Unassembled WGS sequence"/>
</dbReference>
<dbReference type="AlphaFoldDB" id="A0A5B7GUM9"/>
<reference evidence="1 2" key="1">
    <citation type="submission" date="2019-05" db="EMBL/GenBank/DDBJ databases">
        <title>Another draft genome of Portunus trituberculatus and its Hox gene families provides insights of decapod evolution.</title>
        <authorList>
            <person name="Jeong J.-H."/>
            <person name="Song I."/>
            <person name="Kim S."/>
            <person name="Choi T."/>
            <person name="Kim D."/>
            <person name="Ryu S."/>
            <person name="Kim W."/>
        </authorList>
    </citation>
    <scope>NUCLEOTIDE SEQUENCE [LARGE SCALE GENOMIC DNA]</scope>
    <source>
        <tissue evidence="1">Muscle</tissue>
    </source>
</reference>
<evidence type="ECO:0000313" key="1">
    <source>
        <dbReference type="EMBL" id="MPC60897.1"/>
    </source>
</evidence>
<comment type="caution">
    <text evidence="1">The sequence shown here is derived from an EMBL/GenBank/DDBJ whole genome shotgun (WGS) entry which is preliminary data.</text>
</comment>
<name>A0A5B7GUM9_PORTR</name>
<evidence type="ECO:0000313" key="2">
    <source>
        <dbReference type="Proteomes" id="UP000324222"/>
    </source>
</evidence>
<gene>
    <name evidence="1" type="ORF">E2C01_054957</name>
</gene>
<keyword evidence="2" id="KW-1185">Reference proteome</keyword>
<dbReference type="EMBL" id="VSRR010018011">
    <property type="protein sequence ID" value="MPC60897.1"/>
    <property type="molecule type" value="Genomic_DNA"/>
</dbReference>